<dbReference type="RefSeq" id="WP_007366837.1">
    <property type="nucleotide sequence ID" value="NZ_GL872282.1"/>
</dbReference>
<protein>
    <recommendedName>
        <fullName evidence="4">Positive regulator of sigma(E), RseC/MucC</fullName>
    </recommendedName>
</protein>
<feature type="transmembrane region" description="Helical" evidence="1">
    <location>
        <begin position="31"/>
        <end position="49"/>
    </location>
</feature>
<dbReference type="AlphaFoldDB" id="F0F918"/>
<dbReference type="OrthoDB" id="1076046at2"/>
<proteinExistence type="predicted"/>
<keyword evidence="1" id="KW-0472">Membrane</keyword>
<organism evidence="2 3">
    <name type="scientific">Prevotella multiformis DSM 16608</name>
    <dbReference type="NCBI Taxonomy" id="888743"/>
    <lineage>
        <taxon>Bacteria</taxon>
        <taxon>Pseudomonadati</taxon>
        <taxon>Bacteroidota</taxon>
        <taxon>Bacteroidia</taxon>
        <taxon>Bacteroidales</taxon>
        <taxon>Prevotellaceae</taxon>
        <taxon>Prevotella</taxon>
    </lineage>
</organism>
<dbReference type="STRING" id="888743.HMPREF9141_2085"/>
<keyword evidence="1" id="KW-0812">Transmembrane</keyword>
<accession>F0F918</accession>
<comment type="caution">
    <text evidence="2">The sequence shown here is derived from an EMBL/GenBank/DDBJ whole genome shotgun (WGS) entry which is preliminary data.</text>
</comment>
<evidence type="ECO:0000256" key="1">
    <source>
        <dbReference type="SAM" id="Phobius"/>
    </source>
</evidence>
<evidence type="ECO:0000313" key="2">
    <source>
        <dbReference type="EMBL" id="EGC19545.1"/>
    </source>
</evidence>
<sequence length="108" mass="12752">MTNEEFEVKWAENRDKVLANNETYQRIARSYSSWGWTDYVVFIAGFVICENFMKTLVKNILLQYLLALVGMVLIWLGYRFVRSLLGGKETLEEVEEEIKRQYRKSVDG</sequence>
<feature type="transmembrane region" description="Helical" evidence="1">
    <location>
        <begin position="61"/>
        <end position="81"/>
    </location>
</feature>
<dbReference type="Proteomes" id="UP000005697">
    <property type="component" value="Unassembled WGS sequence"/>
</dbReference>
<dbReference type="EMBL" id="AEWX01000027">
    <property type="protein sequence ID" value="EGC19545.1"/>
    <property type="molecule type" value="Genomic_DNA"/>
</dbReference>
<dbReference type="HOGENOM" id="CLU_2207660_0_0_10"/>
<name>F0F918_9BACT</name>
<reference evidence="2 3" key="1">
    <citation type="submission" date="2011-01" db="EMBL/GenBank/DDBJ databases">
        <authorList>
            <person name="Muzny D."/>
            <person name="Qin X."/>
            <person name="Deng J."/>
            <person name="Jiang H."/>
            <person name="Liu Y."/>
            <person name="Qu J."/>
            <person name="Song X.-Z."/>
            <person name="Zhang L."/>
            <person name="Thornton R."/>
            <person name="Coyle M."/>
            <person name="Francisco L."/>
            <person name="Jackson L."/>
            <person name="Javaid M."/>
            <person name="Korchina V."/>
            <person name="Kovar C."/>
            <person name="Mata R."/>
            <person name="Mathew T."/>
            <person name="Ngo R."/>
            <person name="Nguyen L."/>
            <person name="Nguyen N."/>
            <person name="Okwuonu G."/>
            <person name="Ongeri F."/>
            <person name="Pham C."/>
            <person name="Simmons D."/>
            <person name="Wilczek-Boney K."/>
            <person name="Hale W."/>
            <person name="Jakkamsetti A."/>
            <person name="Pham P."/>
            <person name="Ruth R."/>
            <person name="San Lucas F."/>
            <person name="Warren J."/>
            <person name="Zhang J."/>
            <person name="Zhao Z."/>
            <person name="Zhou C."/>
            <person name="Zhu D."/>
            <person name="Lee S."/>
            <person name="Bess C."/>
            <person name="Blankenburg K."/>
            <person name="Forbes L."/>
            <person name="Fu Q."/>
            <person name="Gubbala S."/>
            <person name="Hirani K."/>
            <person name="Jayaseelan J.C."/>
            <person name="Lara F."/>
            <person name="Munidasa M."/>
            <person name="Palculict T."/>
            <person name="Patil S."/>
            <person name="Pu L.-L."/>
            <person name="Saada N."/>
            <person name="Tang L."/>
            <person name="Weissenberger G."/>
            <person name="Zhu Y."/>
            <person name="Hemphill L."/>
            <person name="Shang Y."/>
            <person name="Youmans B."/>
            <person name="Ayvaz T."/>
            <person name="Ross M."/>
            <person name="Santibanez J."/>
            <person name="Aqrawi P."/>
            <person name="Gross S."/>
            <person name="Joshi V."/>
            <person name="Fowler G."/>
            <person name="Nazareth L."/>
            <person name="Reid J."/>
            <person name="Worley K."/>
            <person name="Petrosino J."/>
            <person name="Highlander S."/>
            <person name="Gibbs R."/>
        </authorList>
    </citation>
    <scope>NUCLEOTIDE SEQUENCE [LARGE SCALE GENOMIC DNA]</scope>
    <source>
        <strain evidence="2 3">DSM 16608</strain>
    </source>
</reference>
<evidence type="ECO:0000313" key="3">
    <source>
        <dbReference type="Proteomes" id="UP000005697"/>
    </source>
</evidence>
<gene>
    <name evidence="2" type="ORF">HMPREF9141_2085</name>
</gene>
<evidence type="ECO:0008006" key="4">
    <source>
        <dbReference type="Google" id="ProtNLM"/>
    </source>
</evidence>
<keyword evidence="1" id="KW-1133">Transmembrane helix</keyword>
<keyword evidence="3" id="KW-1185">Reference proteome</keyword>